<dbReference type="RefSeq" id="WP_307238499.1">
    <property type="nucleotide sequence ID" value="NZ_JAUSQZ010000001.1"/>
</dbReference>
<feature type="compositionally biased region" description="Low complexity" evidence="1">
    <location>
        <begin position="166"/>
        <end position="179"/>
    </location>
</feature>
<feature type="region of interest" description="Disordered" evidence="1">
    <location>
        <begin position="384"/>
        <end position="432"/>
    </location>
</feature>
<organism evidence="2 3">
    <name type="scientific">Kineosporia succinea</name>
    <dbReference type="NCBI Taxonomy" id="84632"/>
    <lineage>
        <taxon>Bacteria</taxon>
        <taxon>Bacillati</taxon>
        <taxon>Actinomycetota</taxon>
        <taxon>Actinomycetes</taxon>
        <taxon>Kineosporiales</taxon>
        <taxon>Kineosporiaceae</taxon>
        <taxon>Kineosporia</taxon>
    </lineage>
</organism>
<comment type="caution">
    <text evidence="2">The sequence shown here is derived from an EMBL/GenBank/DDBJ whole genome shotgun (WGS) entry which is preliminary data.</text>
</comment>
<feature type="region of interest" description="Disordered" evidence="1">
    <location>
        <begin position="166"/>
        <end position="186"/>
    </location>
</feature>
<dbReference type="Proteomes" id="UP001235712">
    <property type="component" value="Unassembled WGS sequence"/>
</dbReference>
<evidence type="ECO:0000313" key="2">
    <source>
        <dbReference type="EMBL" id="MDP9825082.1"/>
    </source>
</evidence>
<proteinExistence type="predicted"/>
<name>A0ABT9NXD1_9ACTN</name>
<evidence type="ECO:0000313" key="3">
    <source>
        <dbReference type="Proteomes" id="UP001235712"/>
    </source>
</evidence>
<protein>
    <submittedName>
        <fullName evidence="2">Uncharacterized protein</fullName>
    </submittedName>
</protein>
<feature type="compositionally biased region" description="Basic residues" evidence="1">
    <location>
        <begin position="396"/>
        <end position="413"/>
    </location>
</feature>
<accession>A0ABT9NXD1</accession>
<keyword evidence="3" id="KW-1185">Reference proteome</keyword>
<dbReference type="EMBL" id="JAUSQZ010000001">
    <property type="protein sequence ID" value="MDP9825082.1"/>
    <property type="molecule type" value="Genomic_DNA"/>
</dbReference>
<evidence type="ECO:0000256" key="1">
    <source>
        <dbReference type="SAM" id="MobiDB-lite"/>
    </source>
</evidence>
<gene>
    <name evidence="2" type="ORF">J2S57_000831</name>
</gene>
<reference evidence="2 3" key="1">
    <citation type="submission" date="2023-07" db="EMBL/GenBank/DDBJ databases">
        <title>Sequencing the genomes of 1000 actinobacteria strains.</title>
        <authorList>
            <person name="Klenk H.-P."/>
        </authorList>
    </citation>
    <scope>NUCLEOTIDE SEQUENCE [LARGE SCALE GENOMIC DNA]</scope>
    <source>
        <strain evidence="2 3">DSM 44388</strain>
    </source>
</reference>
<sequence length="444" mass="47443">MSDPGAAQSAILDRTWASAIVHARRAGVPPSLAEAATAHRLAGDWRGACAAASVDLGAGLRGDIPTEILSDLGHFAPDLLRWHLPRNLPEGTPRPGLVVALAEYPHAVLVVRVVRAERLEIDVTTGVSARAAPWRLTGHRYLWDASRAHEYGLLTADVADASDASDASDVADASGSSGDPVTQAQDAGDFDSAWRLAGFRLAVGGRSRETPHRRQVLTRMPVDLRRLESERRRLFGESVVAFRPGGGLAVVLGPGASGVDAYVTTAFEAAGLPVMPRAAWMRPLDHELLRLGLIGRDDLHPLQGGASRPDDGTLAVDCLGAAHRLCRTPSGWVPLDHTGEQIRTELMLARLGAPMTGCFQALGHAEKIRAEHLSRFAAEPVPVPRPVPQLHDRLRSGRRPKAPVLSKRSRRNTKPLLGAHVPPPSSKGGPALTHTVIAWTWPSA</sequence>